<sequence length="545" mass="57842">MEVMDKSFKQKAKNGGMLYTVSDVPPAYLGVILGFQHYLTMLGATALIPLLIVPEMGGTPTQMAEVICTIFFVSGCNTLLQTTIGDRLPIVQGGSFAFLSPTFAVIGQVRAMVASGEIGAEEQFEQTMRRIQGAILTCGFIQVALGYSGVLGLLTRFISPLTIAPTVCMVGLGLYTAPNINGNFQRPLPVPGCEGYAAAVIICMVVFSQLLGFVNLKIGGASIKIFALFPVLWTVMVAWGIGAIAQAAGGMDDDYLGGRYAICKTSSQVIEDSKWFRWPYPGQWGAPIFDKCAILPMIAAMLVSMVESIGDYYAAAQLAGAPPPSGPVISRGLAGEGRVWGLILCGLIGTGNGTTSYGENIGALGVTKVGSRAVVQAGACTMIFMGCFPKFGAVFAAMPGWLVGGLYMCLFGLICSCGLAQLQHVDLNSSRNLFILGFCIYNGLSLGGDPSPLRMTAWDSTRKGGHTDPEFTSVYGLPKWGSFNLAAIFRNCSYLDAVESVTEKPHKLTWPEVPPEGPMSSSGDLCEMCCPFIPAFRPAITKQEA</sequence>
<evidence type="ECO:0000256" key="4">
    <source>
        <dbReference type="ARBA" id="ARBA00022989"/>
    </source>
</evidence>
<evidence type="ECO:0000256" key="1">
    <source>
        <dbReference type="ARBA" id="ARBA00004141"/>
    </source>
</evidence>
<evidence type="ECO:0000256" key="5">
    <source>
        <dbReference type="ARBA" id="ARBA00023136"/>
    </source>
</evidence>
<keyword evidence="3 6" id="KW-0812">Transmembrane</keyword>
<feature type="transmembrane region" description="Helical" evidence="6">
    <location>
        <begin position="284"/>
        <end position="303"/>
    </location>
</feature>
<name>A0A0D3KNE3_EMIH1</name>
<evidence type="ECO:0000256" key="2">
    <source>
        <dbReference type="ARBA" id="ARBA00008821"/>
    </source>
</evidence>
<dbReference type="GeneID" id="17282548"/>
<feature type="transmembrane region" description="Helical" evidence="6">
    <location>
        <begin position="391"/>
        <end position="414"/>
    </location>
</feature>
<dbReference type="GO" id="GO:0022857">
    <property type="term" value="F:transmembrane transporter activity"/>
    <property type="evidence" value="ECO:0007669"/>
    <property type="project" value="InterPro"/>
</dbReference>
<proteinExistence type="inferred from homology"/>
<comment type="similarity">
    <text evidence="2">Belongs to the nucleobase:cation symporter-2 (NCS2) (TC 2.A.40) family.</text>
</comment>
<organism evidence="7 8">
    <name type="scientific">Emiliania huxleyi (strain CCMP1516)</name>
    <dbReference type="NCBI Taxonomy" id="280463"/>
    <lineage>
        <taxon>Eukaryota</taxon>
        <taxon>Haptista</taxon>
        <taxon>Haptophyta</taxon>
        <taxon>Prymnesiophyceae</taxon>
        <taxon>Isochrysidales</taxon>
        <taxon>Noelaerhabdaceae</taxon>
        <taxon>Emiliania</taxon>
    </lineage>
</organism>
<feature type="transmembrane region" description="Helical" evidence="6">
    <location>
        <begin position="226"/>
        <end position="248"/>
    </location>
</feature>
<evidence type="ECO:0000313" key="8">
    <source>
        <dbReference type="Proteomes" id="UP000013827"/>
    </source>
</evidence>
<dbReference type="HOGENOM" id="CLU_017959_5_4_1"/>
<keyword evidence="4 6" id="KW-1133">Transmembrane helix</keyword>
<protein>
    <submittedName>
        <fullName evidence="7">Uncharacterized protein</fullName>
    </submittedName>
</protein>
<feature type="transmembrane region" description="Helical" evidence="6">
    <location>
        <begin position="134"/>
        <end position="154"/>
    </location>
</feature>
<keyword evidence="8" id="KW-1185">Reference proteome</keyword>
<feature type="transmembrane region" description="Helical" evidence="6">
    <location>
        <begin position="196"/>
        <end position="214"/>
    </location>
</feature>
<accession>A0A0D3KNE3</accession>
<comment type="subcellular location">
    <subcellularLocation>
        <location evidence="1">Membrane</location>
        <topology evidence="1">Multi-pass membrane protein</topology>
    </subcellularLocation>
</comment>
<dbReference type="AlphaFoldDB" id="A0A0D3KNE3"/>
<evidence type="ECO:0000256" key="3">
    <source>
        <dbReference type="ARBA" id="ARBA00022692"/>
    </source>
</evidence>
<evidence type="ECO:0000256" key="6">
    <source>
        <dbReference type="SAM" id="Phobius"/>
    </source>
</evidence>
<dbReference type="Proteomes" id="UP000013827">
    <property type="component" value="Unassembled WGS sequence"/>
</dbReference>
<dbReference type="Pfam" id="PF00860">
    <property type="entry name" value="Xan_ur_permease"/>
    <property type="match status" value="1"/>
</dbReference>
<reference evidence="7" key="2">
    <citation type="submission" date="2024-10" db="UniProtKB">
        <authorList>
            <consortium name="EnsemblProtists"/>
        </authorList>
    </citation>
    <scope>IDENTIFICATION</scope>
</reference>
<keyword evidence="5 6" id="KW-0472">Membrane</keyword>
<dbReference type="EnsemblProtists" id="EOD37278">
    <property type="protein sequence ID" value="EOD37278"/>
    <property type="gene ID" value="EMIHUDRAFT_109922"/>
</dbReference>
<dbReference type="InterPro" id="IPR006043">
    <property type="entry name" value="NCS2"/>
</dbReference>
<dbReference type="eggNOG" id="KOG1292">
    <property type="taxonomic scope" value="Eukaryota"/>
</dbReference>
<dbReference type="KEGG" id="ehx:EMIHUDRAFT_109922"/>
<reference evidence="8" key="1">
    <citation type="journal article" date="2013" name="Nature">
        <title>Pan genome of the phytoplankton Emiliania underpins its global distribution.</title>
        <authorList>
            <person name="Read B.A."/>
            <person name="Kegel J."/>
            <person name="Klute M.J."/>
            <person name="Kuo A."/>
            <person name="Lefebvre S.C."/>
            <person name="Maumus F."/>
            <person name="Mayer C."/>
            <person name="Miller J."/>
            <person name="Monier A."/>
            <person name="Salamov A."/>
            <person name="Young J."/>
            <person name="Aguilar M."/>
            <person name="Claverie J.M."/>
            <person name="Frickenhaus S."/>
            <person name="Gonzalez K."/>
            <person name="Herman E.K."/>
            <person name="Lin Y.C."/>
            <person name="Napier J."/>
            <person name="Ogata H."/>
            <person name="Sarno A.F."/>
            <person name="Shmutz J."/>
            <person name="Schroeder D."/>
            <person name="de Vargas C."/>
            <person name="Verret F."/>
            <person name="von Dassow P."/>
            <person name="Valentin K."/>
            <person name="Van de Peer Y."/>
            <person name="Wheeler G."/>
            <person name="Dacks J.B."/>
            <person name="Delwiche C.F."/>
            <person name="Dyhrman S.T."/>
            <person name="Glockner G."/>
            <person name="John U."/>
            <person name="Richards T."/>
            <person name="Worden A.Z."/>
            <person name="Zhang X."/>
            <person name="Grigoriev I.V."/>
            <person name="Allen A.E."/>
            <person name="Bidle K."/>
            <person name="Borodovsky M."/>
            <person name="Bowler C."/>
            <person name="Brownlee C."/>
            <person name="Cock J.M."/>
            <person name="Elias M."/>
            <person name="Gladyshev V.N."/>
            <person name="Groth M."/>
            <person name="Guda C."/>
            <person name="Hadaegh A."/>
            <person name="Iglesias-Rodriguez M.D."/>
            <person name="Jenkins J."/>
            <person name="Jones B.M."/>
            <person name="Lawson T."/>
            <person name="Leese F."/>
            <person name="Lindquist E."/>
            <person name="Lobanov A."/>
            <person name="Lomsadze A."/>
            <person name="Malik S.B."/>
            <person name="Marsh M.E."/>
            <person name="Mackinder L."/>
            <person name="Mock T."/>
            <person name="Mueller-Roeber B."/>
            <person name="Pagarete A."/>
            <person name="Parker M."/>
            <person name="Probert I."/>
            <person name="Quesneville H."/>
            <person name="Raines C."/>
            <person name="Rensing S.A."/>
            <person name="Riano-Pachon D.M."/>
            <person name="Richier S."/>
            <person name="Rokitta S."/>
            <person name="Shiraiwa Y."/>
            <person name="Soanes D.M."/>
            <person name="van der Giezen M."/>
            <person name="Wahlund T.M."/>
            <person name="Williams B."/>
            <person name="Wilson W."/>
            <person name="Wolfe G."/>
            <person name="Wurch L.L."/>
        </authorList>
    </citation>
    <scope>NUCLEOTIDE SEQUENCE</scope>
</reference>
<feature type="transmembrane region" description="Helical" evidence="6">
    <location>
        <begin position="27"/>
        <end position="52"/>
    </location>
</feature>
<dbReference type="STRING" id="2903.R1DNW6"/>
<dbReference type="PANTHER" id="PTHR11119">
    <property type="entry name" value="XANTHINE-URACIL / VITAMIN C PERMEASE FAMILY MEMBER"/>
    <property type="match status" value="1"/>
</dbReference>
<dbReference type="PaxDb" id="2903-EOD37278"/>
<dbReference type="RefSeq" id="XP_005789707.1">
    <property type="nucleotide sequence ID" value="XM_005789650.1"/>
</dbReference>
<evidence type="ECO:0000313" key="7">
    <source>
        <dbReference type="EnsemblProtists" id="EOD37278"/>
    </source>
</evidence>
<dbReference type="GO" id="GO:0016020">
    <property type="term" value="C:membrane"/>
    <property type="evidence" value="ECO:0007669"/>
    <property type="project" value="UniProtKB-SubCell"/>
</dbReference>